<dbReference type="SMART" id="SM00456">
    <property type="entry name" value="WW"/>
    <property type="match status" value="1"/>
</dbReference>
<dbReference type="SUPFAM" id="SSF51045">
    <property type="entry name" value="WW domain"/>
    <property type="match status" value="1"/>
</dbReference>
<comment type="function">
    <text evidence="6">Binds the phosphorylated C-terminal domain (CTD) of the largest subunit of RNA polymerase II and functions as a scaffold for RNA processing machineries. May be involved in pre-mRNA splicing.</text>
</comment>
<comment type="caution">
    <text evidence="11">The sequence shown here is derived from an EMBL/GenBank/DDBJ whole genome shotgun (WGS) entry which is preliminary data.</text>
</comment>
<organism evidence="11 12">
    <name type="scientific">Capsicum baccatum</name>
    <name type="common">Peruvian pepper</name>
    <dbReference type="NCBI Taxonomy" id="33114"/>
    <lineage>
        <taxon>Eukaryota</taxon>
        <taxon>Viridiplantae</taxon>
        <taxon>Streptophyta</taxon>
        <taxon>Embryophyta</taxon>
        <taxon>Tracheophyta</taxon>
        <taxon>Spermatophyta</taxon>
        <taxon>Magnoliopsida</taxon>
        <taxon>eudicotyledons</taxon>
        <taxon>Gunneridae</taxon>
        <taxon>Pentapetalae</taxon>
        <taxon>asterids</taxon>
        <taxon>lamiids</taxon>
        <taxon>Solanales</taxon>
        <taxon>Solanaceae</taxon>
        <taxon>Solanoideae</taxon>
        <taxon>Capsiceae</taxon>
        <taxon>Capsicum</taxon>
    </lineage>
</organism>
<dbReference type="InterPro" id="IPR036020">
    <property type="entry name" value="WW_dom_sf"/>
</dbReference>
<dbReference type="InterPro" id="IPR036517">
    <property type="entry name" value="FF_domain_sf"/>
</dbReference>
<evidence type="ECO:0000313" key="12">
    <source>
        <dbReference type="Proteomes" id="UP000224567"/>
    </source>
</evidence>
<dbReference type="PANTHER" id="PTHR11864">
    <property type="entry name" value="PRE-MRNA-PROCESSING PROTEIN PRP40"/>
    <property type="match status" value="1"/>
</dbReference>
<dbReference type="EMBL" id="MLFT02000307">
    <property type="protein sequence ID" value="PHT27826.1"/>
    <property type="molecule type" value="Genomic_DNA"/>
</dbReference>
<dbReference type="GO" id="GO:0045292">
    <property type="term" value="P:mRNA cis splicing, via spliceosome"/>
    <property type="evidence" value="ECO:0007669"/>
    <property type="project" value="InterPro"/>
</dbReference>
<dbReference type="GO" id="GO:0070063">
    <property type="term" value="F:RNA polymerase binding"/>
    <property type="evidence" value="ECO:0007669"/>
    <property type="project" value="UniProtKB-ARBA"/>
</dbReference>
<evidence type="ECO:0000256" key="5">
    <source>
        <dbReference type="ARBA" id="ARBA00023242"/>
    </source>
</evidence>
<evidence type="ECO:0000256" key="8">
    <source>
        <dbReference type="ARBA" id="ARBA00064817"/>
    </source>
</evidence>
<sequence>MPMHQSQHPHFCYVYLSNMRGQRADALADWREFTSPEGRKYYYNKATRMSQWRMPDEVKVVVDLNPIWNVKKDVVVTKIRDTTPSDEKTVELGPLVYKSKAEAKSAFKTLLESANTGSDCTWDQAMRVVINDQRYGALKFLCERKQAFNEYLSQKKKLEAEERRVKQKKTSGRYQDNVRRLQGAVTIVKIEVCLSLVIKEISIFEHDESFKAVERAKAREEIFEDYVEELEKKASSQWQKVQDRLETDERCSLLEKIDRLEIFQEYIRDLESEEEDQRKLRMKTVCMMVDDVLVVVGGSVICDGVIVVSTDTVVSVADGSGRGGDAGDSGGDVVVLDLIDELVGSRDRPIAIDGGGVGDWRMLDDFKVAIAKYITYPPMSDTNLKVLHKMSGLSAKSLVVLPCYVSLEVGQFVIDKLATRRYLSVPVLILTIRRLTKEKIQMASKVSSMLRNQVAERASAKK</sequence>
<evidence type="ECO:0000256" key="2">
    <source>
        <dbReference type="ARBA" id="ARBA00022664"/>
    </source>
</evidence>
<dbReference type="SUPFAM" id="SSF81698">
    <property type="entry name" value="FF domain"/>
    <property type="match status" value="2"/>
</dbReference>
<feature type="domain" description="WW" evidence="9">
    <location>
        <begin position="24"/>
        <end position="57"/>
    </location>
</feature>
<dbReference type="GO" id="GO:0003723">
    <property type="term" value="F:RNA binding"/>
    <property type="evidence" value="ECO:0007669"/>
    <property type="project" value="TreeGrafter"/>
</dbReference>
<dbReference type="PROSITE" id="PS50020">
    <property type="entry name" value="WW_DOMAIN_2"/>
    <property type="match status" value="1"/>
</dbReference>
<feature type="domain" description="FF" evidence="10">
    <location>
        <begin position="215"/>
        <end position="269"/>
    </location>
</feature>
<dbReference type="GO" id="GO:0005685">
    <property type="term" value="C:U1 snRNP"/>
    <property type="evidence" value="ECO:0007669"/>
    <property type="project" value="TreeGrafter"/>
</dbReference>
<reference evidence="12" key="2">
    <citation type="journal article" date="2017" name="J. Anim. Genet.">
        <title>Multiple reference genome sequences of hot pepper reveal the massive evolution of plant disease resistance genes by retroduplication.</title>
        <authorList>
            <person name="Kim S."/>
            <person name="Park J."/>
            <person name="Yeom S.-I."/>
            <person name="Kim Y.-M."/>
            <person name="Seo E."/>
            <person name="Kim K.-T."/>
            <person name="Kim M.-S."/>
            <person name="Lee J.M."/>
            <person name="Cheong K."/>
            <person name="Shin H.-S."/>
            <person name="Kim S.-B."/>
            <person name="Han K."/>
            <person name="Lee J."/>
            <person name="Park M."/>
            <person name="Lee H.-A."/>
            <person name="Lee H.-Y."/>
            <person name="Lee Y."/>
            <person name="Oh S."/>
            <person name="Lee J.H."/>
            <person name="Choi E."/>
            <person name="Choi E."/>
            <person name="Lee S.E."/>
            <person name="Jeon J."/>
            <person name="Kim H."/>
            <person name="Choi G."/>
            <person name="Song H."/>
            <person name="Lee J."/>
            <person name="Lee S.-C."/>
            <person name="Kwon J.-K."/>
            <person name="Lee H.-Y."/>
            <person name="Koo N."/>
            <person name="Hong Y."/>
            <person name="Kim R.W."/>
            <person name="Kang W.-H."/>
            <person name="Huh J.H."/>
            <person name="Kang B.-C."/>
            <person name="Yang T.-J."/>
            <person name="Lee Y.-H."/>
            <person name="Bennetzen J.L."/>
            <person name="Choi D."/>
        </authorList>
    </citation>
    <scope>NUCLEOTIDE SEQUENCE [LARGE SCALE GENOMIC DNA]</scope>
    <source>
        <strain evidence="12">cv. PBC81</strain>
    </source>
</reference>
<dbReference type="SMART" id="SM00441">
    <property type="entry name" value="FF"/>
    <property type="match status" value="2"/>
</dbReference>
<protein>
    <submittedName>
        <fullName evidence="11">Pre-mRNA-processing protein 40B</fullName>
    </submittedName>
</protein>
<dbReference type="GO" id="GO:0071004">
    <property type="term" value="C:U2-type prespliceosome"/>
    <property type="evidence" value="ECO:0007669"/>
    <property type="project" value="TreeGrafter"/>
</dbReference>
<keyword evidence="3" id="KW-0677">Repeat</keyword>
<gene>
    <name evidence="11" type="ORF">CQW23_32571</name>
</gene>
<dbReference type="PROSITE" id="PS51676">
    <property type="entry name" value="FF"/>
    <property type="match status" value="2"/>
</dbReference>
<evidence type="ECO:0000313" key="11">
    <source>
        <dbReference type="EMBL" id="PHT27826.1"/>
    </source>
</evidence>
<dbReference type="OrthoDB" id="187617at2759"/>
<dbReference type="FunFam" id="1.10.10.440:FF:000013">
    <property type="entry name" value="pre-mRNA-processing protein 40A isoform X1"/>
    <property type="match status" value="1"/>
</dbReference>
<name>A0A2G2V4B5_CAPBA</name>
<comment type="similarity">
    <text evidence="7">Belongs to the PRPF40 family.</text>
</comment>
<proteinExistence type="inferred from homology"/>
<accession>A0A2G2V4B5</accession>
<dbReference type="Pfam" id="PF01846">
    <property type="entry name" value="FF"/>
    <property type="match status" value="1"/>
</dbReference>
<dbReference type="Pfam" id="PF00397">
    <property type="entry name" value="WW"/>
    <property type="match status" value="1"/>
</dbReference>
<keyword evidence="4" id="KW-0508">mRNA splicing</keyword>
<evidence type="ECO:0000256" key="1">
    <source>
        <dbReference type="ARBA" id="ARBA00004123"/>
    </source>
</evidence>
<keyword evidence="5" id="KW-0539">Nucleus</keyword>
<dbReference type="InterPro" id="IPR001202">
    <property type="entry name" value="WW_dom"/>
</dbReference>
<keyword evidence="12" id="KW-1185">Reference proteome</keyword>
<evidence type="ECO:0000256" key="7">
    <source>
        <dbReference type="ARBA" id="ARBA00061317"/>
    </source>
</evidence>
<evidence type="ECO:0000256" key="3">
    <source>
        <dbReference type="ARBA" id="ARBA00022737"/>
    </source>
</evidence>
<dbReference type="InterPro" id="IPR002713">
    <property type="entry name" value="FF_domain"/>
</dbReference>
<dbReference type="AlphaFoldDB" id="A0A2G2V4B5"/>
<evidence type="ECO:0000259" key="10">
    <source>
        <dbReference type="PROSITE" id="PS51676"/>
    </source>
</evidence>
<comment type="subcellular location">
    <subcellularLocation>
        <location evidence="1">Nucleus</location>
    </subcellularLocation>
</comment>
<keyword evidence="2" id="KW-0507">mRNA processing</keyword>
<dbReference type="PANTHER" id="PTHR11864:SF0">
    <property type="entry name" value="PRP40 PRE-MRNA PROCESSING FACTOR 40 HOMOLOG A (YEAST)"/>
    <property type="match status" value="1"/>
</dbReference>
<dbReference type="InterPro" id="IPR039726">
    <property type="entry name" value="Prp40-like"/>
</dbReference>
<comment type="subunit">
    <text evidence="8">Interacts (via the WW domains) with the phosphorylated C-terminal domain of NRPB1 (via CTD domain).</text>
</comment>
<dbReference type="Gene3D" id="1.10.10.440">
    <property type="entry name" value="FF domain"/>
    <property type="match status" value="3"/>
</dbReference>
<evidence type="ECO:0000256" key="4">
    <source>
        <dbReference type="ARBA" id="ARBA00023187"/>
    </source>
</evidence>
<dbReference type="Gene3D" id="2.20.70.10">
    <property type="match status" value="1"/>
</dbReference>
<dbReference type="Proteomes" id="UP000224567">
    <property type="component" value="Unassembled WGS sequence"/>
</dbReference>
<dbReference type="STRING" id="33114.A0A2G2V4B5"/>
<dbReference type="CDD" id="cd00201">
    <property type="entry name" value="WW"/>
    <property type="match status" value="1"/>
</dbReference>
<feature type="domain" description="FF" evidence="10">
    <location>
        <begin position="100"/>
        <end position="154"/>
    </location>
</feature>
<evidence type="ECO:0000259" key="9">
    <source>
        <dbReference type="PROSITE" id="PS50020"/>
    </source>
</evidence>
<evidence type="ECO:0000256" key="6">
    <source>
        <dbReference type="ARBA" id="ARBA00056384"/>
    </source>
</evidence>
<reference evidence="11 12" key="1">
    <citation type="journal article" date="2017" name="Genome Biol.">
        <title>New reference genome sequences of hot pepper reveal the massive evolution of plant disease-resistance genes by retroduplication.</title>
        <authorList>
            <person name="Kim S."/>
            <person name="Park J."/>
            <person name="Yeom S.I."/>
            <person name="Kim Y.M."/>
            <person name="Seo E."/>
            <person name="Kim K.T."/>
            <person name="Kim M.S."/>
            <person name="Lee J.M."/>
            <person name="Cheong K."/>
            <person name="Shin H.S."/>
            <person name="Kim S.B."/>
            <person name="Han K."/>
            <person name="Lee J."/>
            <person name="Park M."/>
            <person name="Lee H.A."/>
            <person name="Lee H.Y."/>
            <person name="Lee Y."/>
            <person name="Oh S."/>
            <person name="Lee J.H."/>
            <person name="Choi E."/>
            <person name="Choi E."/>
            <person name="Lee S.E."/>
            <person name="Jeon J."/>
            <person name="Kim H."/>
            <person name="Choi G."/>
            <person name="Song H."/>
            <person name="Lee J."/>
            <person name="Lee S.C."/>
            <person name="Kwon J.K."/>
            <person name="Lee H.Y."/>
            <person name="Koo N."/>
            <person name="Hong Y."/>
            <person name="Kim R.W."/>
            <person name="Kang W.H."/>
            <person name="Huh J.H."/>
            <person name="Kang B.C."/>
            <person name="Yang T.J."/>
            <person name="Lee Y.H."/>
            <person name="Bennetzen J.L."/>
            <person name="Choi D."/>
        </authorList>
    </citation>
    <scope>NUCLEOTIDE SEQUENCE [LARGE SCALE GENOMIC DNA]</scope>
    <source>
        <strain evidence="12">cv. PBC81</strain>
    </source>
</reference>